<dbReference type="OrthoDB" id="3954161at2"/>
<dbReference type="InterPro" id="IPR015590">
    <property type="entry name" value="Aldehyde_DH_dom"/>
</dbReference>
<protein>
    <submittedName>
        <fullName evidence="6">Aldehyde dehydrogenase</fullName>
    </submittedName>
</protein>
<comment type="caution">
    <text evidence="6">The sequence shown here is derived from an EMBL/GenBank/DDBJ whole genome shotgun (WGS) entry which is preliminary data.</text>
</comment>
<gene>
    <name evidence="6" type="ORF">FQP90_08405</name>
</gene>
<keyword evidence="2 4" id="KW-0560">Oxidoreductase</keyword>
<dbReference type="PROSITE" id="PS00687">
    <property type="entry name" value="ALDEHYDE_DEHYDR_GLU"/>
    <property type="match status" value="1"/>
</dbReference>
<dbReference type="FunFam" id="3.40.309.10:FF:000012">
    <property type="entry name" value="Betaine aldehyde dehydrogenase"/>
    <property type="match status" value="1"/>
</dbReference>
<dbReference type="SUPFAM" id="SSF53720">
    <property type="entry name" value="ALDH-like"/>
    <property type="match status" value="1"/>
</dbReference>
<dbReference type="Gene3D" id="3.40.605.10">
    <property type="entry name" value="Aldehyde Dehydrogenase, Chain A, domain 1"/>
    <property type="match status" value="1"/>
</dbReference>
<dbReference type="Proteomes" id="UP000316500">
    <property type="component" value="Unassembled WGS sequence"/>
</dbReference>
<evidence type="ECO:0000256" key="3">
    <source>
        <dbReference type="PROSITE-ProRule" id="PRU10007"/>
    </source>
</evidence>
<evidence type="ECO:0000256" key="2">
    <source>
        <dbReference type="ARBA" id="ARBA00023002"/>
    </source>
</evidence>
<dbReference type="RefSeq" id="WP_144649276.1">
    <property type="nucleotide sequence ID" value="NZ_VNFK01000005.1"/>
</dbReference>
<dbReference type="PROSITE" id="PS00070">
    <property type="entry name" value="ALDEHYDE_DEHYDR_CYS"/>
    <property type="match status" value="1"/>
</dbReference>
<dbReference type="InterPro" id="IPR016160">
    <property type="entry name" value="Ald_DH_CS_CYS"/>
</dbReference>
<feature type="active site" evidence="3">
    <location>
        <position position="284"/>
    </location>
</feature>
<organism evidence="6 7">
    <name type="scientific">Paenarthrobacter nitroguajacolicus</name>
    <name type="common">Arthrobacter nitroguajacolicus</name>
    <dbReference type="NCBI Taxonomy" id="211146"/>
    <lineage>
        <taxon>Bacteria</taxon>
        <taxon>Bacillati</taxon>
        <taxon>Actinomycetota</taxon>
        <taxon>Actinomycetes</taxon>
        <taxon>Micrococcales</taxon>
        <taxon>Micrococcaceae</taxon>
        <taxon>Paenarthrobacter</taxon>
    </lineage>
</organism>
<dbReference type="InterPro" id="IPR029510">
    <property type="entry name" value="Ald_DH_CS_GLU"/>
</dbReference>
<evidence type="ECO:0000256" key="4">
    <source>
        <dbReference type="RuleBase" id="RU003345"/>
    </source>
</evidence>
<dbReference type="Gene3D" id="3.40.309.10">
    <property type="entry name" value="Aldehyde Dehydrogenase, Chain A, domain 2"/>
    <property type="match status" value="1"/>
</dbReference>
<sequence length="532" mass="56119">MNPESLTEPLDGPAGPSQALAYDVLPKAASSNHPDPETPDEIYVGGIWRRGTGHVIESIDPATGLCFATLHGAVVEDVHQAVQAGIEAVHRSGWARRLPHERASVLYRISDAIVANADKIAELQTLDTGKTLSETRALALSAAGTFRYTAAALETLEEALTPSRGNYLSVSTYEPVGVVGAITPWNSPIASDAQKVAPALAAGNAVVIKPPVWAPWVSLLLARICDDAGLPPGLLSVLPGPGRTVGETLARHPQVGKISFTGGTSTGRTLGRVAAEKIMPITLELGGKSPTIVFPDADLDQAVAGILYGIFSSSGQSCIAGSRVFIQRSIFEEVVGRLVEGARNLRVGPGTDPATQVGPMITHAHRDSVAAMVDTARRDGATVLCGGGPPEDPDLEAGAYYLPTILSGVQNSAAICQEEIFGPVAVVLPFDDESSLVREANDTVFGLACGIWTSDYRRAWRTAKAIQAGTVWVNTYKQFSISTPFSGTKESGLGIEKGREGIRSYMRQKSIYLDLSGNPLGWAGRQTVVEQP</sequence>
<dbReference type="PANTHER" id="PTHR11699">
    <property type="entry name" value="ALDEHYDE DEHYDROGENASE-RELATED"/>
    <property type="match status" value="1"/>
</dbReference>
<dbReference type="Pfam" id="PF00171">
    <property type="entry name" value="Aldedh"/>
    <property type="match status" value="1"/>
</dbReference>
<dbReference type="InterPro" id="IPR016163">
    <property type="entry name" value="Ald_DH_C"/>
</dbReference>
<comment type="similarity">
    <text evidence="1 4">Belongs to the aldehyde dehydrogenase family.</text>
</comment>
<evidence type="ECO:0000256" key="1">
    <source>
        <dbReference type="ARBA" id="ARBA00009986"/>
    </source>
</evidence>
<evidence type="ECO:0000313" key="6">
    <source>
        <dbReference type="EMBL" id="TVU63999.1"/>
    </source>
</evidence>
<feature type="domain" description="Aldehyde dehydrogenase" evidence="5">
    <location>
        <begin position="48"/>
        <end position="511"/>
    </location>
</feature>
<dbReference type="GO" id="GO:0016620">
    <property type="term" value="F:oxidoreductase activity, acting on the aldehyde or oxo group of donors, NAD or NADP as acceptor"/>
    <property type="evidence" value="ECO:0007669"/>
    <property type="project" value="InterPro"/>
</dbReference>
<evidence type="ECO:0000313" key="7">
    <source>
        <dbReference type="Proteomes" id="UP000316500"/>
    </source>
</evidence>
<dbReference type="AlphaFoldDB" id="A0A558H4F2"/>
<evidence type="ECO:0000259" key="5">
    <source>
        <dbReference type="Pfam" id="PF00171"/>
    </source>
</evidence>
<dbReference type="FunFam" id="3.40.605.10:FF:000007">
    <property type="entry name" value="NAD/NADP-dependent betaine aldehyde dehydrogenase"/>
    <property type="match status" value="1"/>
</dbReference>
<dbReference type="CDD" id="cd07114">
    <property type="entry name" value="ALDH_DhaS"/>
    <property type="match status" value="1"/>
</dbReference>
<reference evidence="6 7" key="1">
    <citation type="submission" date="2019-07" db="EMBL/GenBank/DDBJ databases">
        <title>Diversity of Bacteria from Kongsfjorden, Arctic.</title>
        <authorList>
            <person name="Yu Y."/>
        </authorList>
    </citation>
    <scope>NUCLEOTIDE SEQUENCE [LARGE SCALE GENOMIC DNA]</scope>
    <source>
        <strain evidence="6 7">SM1928</strain>
    </source>
</reference>
<dbReference type="EMBL" id="VNFK01000005">
    <property type="protein sequence ID" value="TVU63999.1"/>
    <property type="molecule type" value="Genomic_DNA"/>
</dbReference>
<proteinExistence type="inferred from homology"/>
<dbReference type="InterPro" id="IPR016161">
    <property type="entry name" value="Ald_DH/histidinol_DH"/>
</dbReference>
<dbReference type="InterPro" id="IPR016162">
    <property type="entry name" value="Ald_DH_N"/>
</dbReference>
<name>A0A558H4F2_PAENT</name>
<accession>A0A558H4F2</accession>